<dbReference type="Proteomes" id="UP000256708">
    <property type="component" value="Unassembled WGS sequence"/>
</dbReference>
<keyword evidence="4" id="KW-1185">Reference proteome</keyword>
<feature type="signal peptide" evidence="2">
    <location>
        <begin position="1"/>
        <end position="23"/>
    </location>
</feature>
<evidence type="ECO:0000313" key="4">
    <source>
        <dbReference type="Proteomes" id="UP000256708"/>
    </source>
</evidence>
<gene>
    <name evidence="3" type="ORF">DXT99_20515</name>
</gene>
<comment type="similarity">
    <text evidence="1">Belongs to the Cu-Zn superoxide dismutase family.</text>
</comment>
<organism evidence="3 4">
    <name type="scientific">Pontibacter diazotrophicus</name>
    <dbReference type="NCBI Taxonomy" id="1400979"/>
    <lineage>
        <taxon>Bacteria</taxon>
        <taxon>Pseudomonadati</taxon>
        <taxon>Bacteroidota</taxon>
        <taxon>Cytophagia</taxon>
        <taxon>Cytophagales</taxon>
        <taxon>Hymenobacteraceae</taxon>
        <taxon>Pontibacter</taxon>
    </lineage>
</organism>
<dbReference type="GO" id="GO:0006801">
    <property type="term" value="P:superoxide metabolic process"/>
    <property type="evidence" value="ECO:0007669"/>
    <property type="project" value="InterPro"/>
</dbReference>
<sequence length="281" mass="29486">MLNQLTNLKLIALLLVCSTFAFTSCKDVDDDFPTPFKDVKVYELKSVADPNIEGTATFAKLNDGATSITIQLTGTPAGGRHPAHIHGNTAVEGGGIEISLQPVVGATGRSITIVRETDAGTPISYEELLHYDGYINVHLSEDNLATIVAQGDIGQNELTGESKEYVLEERAVPGINGTVLFEERNNGEALATISLAGTPDGGEHPAHIHQNSAEEGGGIVYTFTPVNGTTGMSKSNVAALDDGTPFGYADVLTYNGYVNVHLSAADLATIVAQGNIGSNED</sequence>
<protein>
    <recommendedName>
        <fullName evidence="5">CHRD domain-containing protein</fullName>
    </recommendedName>
</protein>
<proteinExistence type="inferred from homology"/>
<dbReference type="Gene3D" id="2.60.40.200">
    <property type="entry name" value="Superoxide dismutase, copper/zinc binding domain"/>
    <property type="match status" value="2"/>
</dbReference>
<dbReference type="SUPFAM" id="SSF49329">
    <property type="entry name" value="Cu,Zn superoxide dismutase-like"/>
    <property type="match status" value="2"/>
</dbReference>
<comment type="caution">
    <text evidence="3">The sequence shown here is derived from an EMBL/GenBank/DDBJ whole genome shotgun (WGS) entry which is preliminary data.</text>
</comment>
<accession>A0A3D8L781</accession>
<dbReference type="GO" id="GO:0046872">
    <property type="term" value="F:metal ion binding"/>
    <property type="evidence" value="ECO:0007669"/>
    <property type="project" value="InterPro"/>
</dbReference>
<evidence type="ECO:0008006" key="5">
    <source>
        <dbReference type="Google" id="ProtNLM"/>
    </source>
</evidence>
<dbReference type="RefSeq" id="WP_115567461.1">
    <property type="nucleotide sequence ID" value="NZ_QRGR01000026.1"/>
</dbReference>
<dbReference type="EMBL" id="QRGR01000026">
    <property type="protein sequence ID" value="RDV13261.1"/>
    <property type="molecule type" value="Genomic_DNA"/>
</dbReference>
<reference evidence="4" key="1">
    <citation type="submission" date="2018-08" db="EMBL/GenBank/DDBJ databases">
        <authorList>
            <person name="Liu Z.-W."/>
            <person name="Du Z.-J."/>
        </authorList>
    </citation>
    <scope>NUCLEOTIDE SEQUENCE [LARGE SCALE GENOMIC DNA]</scope>
    <source>
        <strain evidence="4">H4X</strain>
    </source>
</reference>
<feature type="chain" id="PRO_5017686334" description="CHRD domain-containing protein" evidence="2">
    <location>
        <begin position="24"/>
        <end position="281"/>
    </location>
</feature>
<keyword evidence="2" id="KW-0732">Signal</keyword>
<evidence type="ECO:0000256" key="2">
    <source>
        <dbReference type="SAM" id="SignalP"/>
    </source>
</evidence>
<name>A0A3D8L781_9BACT</name>
<evidence type="ECO:0000256" key="1">
    <source>
        <dbReference type="ARBA" id="ARBA00010457"/>
    </source>
</evidence>
<evidence type="ECO:0000313" key="3">
    <source>
        <dbReference type="EMBL" id="RDV13261.1"/>
    </source>
</evidence>
<dbReference type="OrthoDB" id="1451403at2"/>
<dbReference type="AlphaFoldDB" id="A0A3D8L781"/>
<dbReference type="InterPro" id="IPR036423">
    <property type="entry name" value="SOD-like_Cu/Zn_dom_sf"/>
</dbReference>